<dbReference type="PROSITE" id="PS51376">
    <property type="entry name" value="DBB"/>
    <property type="match status" value="1"/>
</dbReference>
<feature type="compositionally biased region" description="Polar residues" evidence="1">
    <location>
        <begin position="385"/>
        <end position="414"/>
    </location>
</feature>
<evidence type="ECO:0000313" key="4">
    <source>
        <dbReference type="Proteomes" id="UP001634394"/>
    </source>
</evidence>
<feature type="region of interest" description="Disordered" evidence="1">
    <location>
        <begin position="366"/>
        <end position="414"/>
    </location>
</feature>
<dbReference type="AlphaFoldDB" id="A0ABD3WPJ7"/>
<dbReference type="PANTHER" id="PTHR16267">
    <property type="entry name" value="BANK1/PIK3AP1 FAMILY MEMBER"/>
    <property type="match status" value="1"/>
</dbReference>
<dbReference type="InterPro" id="IPR017893">
    <property type="entry name" value="DBB_domain"/>
</dbReference>
<dbReference type="Proteomes" id="UP001634394">
    <property type="component" value="Unassembled WGS sequence"/>
</dbReference>
<accession>A0ABD3WPJ7</accession>
<protein>
    <recommendedName>
        <fullName evidence="2">DBB domain-containing protein</fullName>
    </recommendedName>
</protein>
<sequence>MSGDILHRIFYHFDSDVCAHVIKDFFSGRKYNVQFNLHELRHASTPNVSNVGVSILLLSTQSFDFIMSQNHLNLNEIFPNPELSVVLFFRVETTNTKIRMLLSSRIKDFQKWTILEYQAASSLNILDKDIMKLVEKSEGCPPVPSLQNVWVWTGDGVRPQEEVFLMFTQPIDPDSEVKVIQEWDGLKRTAARLNSMAYSFILGDVKPGERKIEVFVNNNSFGRIVLHVPCVEATMEEISKLLHNVINPIEFLCQCLHIVSASRDDLDRKLLNVLSNNTRSASHIFQGLDWERFGESISNYELPTLLHFGAKYGLKRFCMELLSLPGGTHALKMKNIDRMLPYEIAEKEGFDHLALELQTGRKASCTSSIRSSSDSGIGGEVIPVTDTSGNKMRSGNRGQNSPPETSRPTESTRL</sequence>
<evidence type="ECO:0000259" key="2">
    <source>
        <dbReference type="PROSITE" id="PS51376"/>
    </source>
</evidence>
<name>A0ABD3WPJ7_SINWO</name>
<evidence type="ECO:0000256" key="1">
    <source>
        <dbReference type="SAM" id="MobiDB-lite"/>
    </source>
</evidence>
<dbReference type="PANTHER" id="PTHR16267:SF11">
    <property type="entry name" value="STUMPS, ISOFORM E"/>
    <property type="match status" value="1"/>
</dbReference>
<gene>
    <name evidence="3" type="ORF">ACJMK2_033814</name>
</gene>
<proteinExistence type="predicted"/>
<dbReference type="Pfam" id="PF14545">
    <property type="entry name" value="DBB"/>
    <property type="match status" value="1"/>
</dbReference>
<keyword evidence="4" id="KW-1185">Reference proteome</keyword>
<dbReference type="InterPro" id="IPR052446">
    <property type="entry name" value="B-cell_PI3K-Signaling_Adptrs"/>
</dbReference>
<evidence type="ECO:0000313" key="3">
    <source>
        <dbReference type="EMBL" id="KAL3875909.1"/>
    </source>
</evidence>
<dbReference type="EMBL" id="JBJQND010000005">
    <property type="protein sequence ID" value="KAL3875909.1"/>
    <property type="molecule type" value="Genomic_DNA"/>
</dbReference>
<comment type="caution">
    <text evidence="3">The sequence shown here is derived from an EMBL/GenBank/DDBJ whole genome shotgun (WGS) entry which is preliminary data.</text>
</comment>
<reference evidence="3 4" key="1">
    <citation type="submission" date="2024-11" db="EMBL/GenBank/DDBJ databases">
        <title>Chromosome-level genome assembly of the freshwater bivalve Anodonta woodiana.</title>
        <authorList>
            <person name="Chen X."/>
        </authorList>
    </citation>
    <scope>NUCLEOTIDE SEQUENCE [LARGE SCALE GENOMIC DNA]</scope>
    <source>
        <strain evidence="3">MN2024</strain>
        <tissue evidence="3">Gills</tissue>
    </source>
</reference>
<organism evidence="3 4">
    <name type="scientific">Sinanodonta woodiana</name>
    <name type="common">Chinese pond mussel</name>
    <name type="synonym">Anodonta woodiana</name>
    <dbReference type="NCBI Taxonomy" id="1069815"/>
    <lineage>
        <taxon>Eukaryota</taxon>
        <taxon>Metazoa</taxon>
        <taxon>Spiralia</taxon>
        <taxon>Lophotrochozoa</taxon>
        <taxon>Mollusca</taxon>
        <taxon>Bivalvia</taxon>
        <taxon>Autobranchia</taxon>
        <taxon>Heteroconchia</taxon>
        <taxon>Palaeoheterodonta</taxon>
        <taxon>Unionida</taxon>
        <taxon>Unionoidea</taxon>
        <taxon>Unionidae</taxon>
        <taxon>Unioninae</taxon>
        <taxon>Sinanodonta</taxon>
    </lineage>
</organism>
<feature type="domain" description="DBB" evidence="2">
    <location>
        <begin position="146"/>
        <end position="285"/>
    </location>
</feature>
<dbReference type="SMART" id="SM01282">
    <property type="entry name" value="DBB"/>
    <property type="match status" value="1"/>
</dbReference>
<feature type="compositionally biased region" description="Low complexity" evidence="1">
    <location>
        <begin position="366"/>
        <end position="375"/>
    </location>
</feature>